<dbReference type="GO" id="GO:0016747">
    <property type="term" value="F:acyltransferase activity, transferring groups other than amino-acyl groups"/>
    <property type="evidence" value="ECO:0007669"/>
    <property type="project" value="InterPro"/>
</dbReference>
<dbReference type="InterPro" id="IPR016181">
    <property type="entry name" value="Acyl_CoA_acyltransferase"/>
</dbReference>
<dbReference type="AlphaFoldDB" id="A0A5Q0CHD5"/>
<name>A0A5Q0CHD5_9HYPH</name>
<dbReference type="KEGG" id="rgr:FZ934_25400"/>
<dbReference type="SUPFAM" id="SSF55729">
    <property type="entry name" value="Acyl-CoA N-acyltransferases (Nat)"/>
    <property type="match status" value="1"/>
</dbReference>
<dbReference type="OrthoDB" id="2436196at2"/>
<dbReference type="Gene3D" id="3.40.630.30">
    <property type="match status" value="1"/>
</dbReference>
<accession>A0A5Q0CHD5</accession>
<evidence type="ECO:0000313" key="2">
    <source>
        <dbReference type="EMBL" id="QFY63579.1"/>
    </source>
</evidence>
<evidence type="ECO:0000313" key="3">
    <source>
        <dbReference type="Proteomes" id="UP000326881"/>
    </source>
</evidence>
<sequence>MISIAPARTEEDFETCASFCRALGELDVAQGKAFGVPADLIIGLYHGQTGDSLAEKFGSANASMLIANWNGTAAGCIGLAAFDTEAGEIHKFYVDPAFRGRRIGHALMTAALEVISRAAHRKALVHTAIYMTQAVTLYEAFAFRRCEPFRPVPEAIRHTEIFFCRSI</sequence>
<dbReference type="PANTHER" id="PTHR43305">
    <property type="entry name" value="FAMILY N-ACETYLTRANSFERASE, PUTATIVE (AFU_ORTHOLOGUE AFUA_2G01380)-RELATED"/>
    <property type="match status" value="1"/>
</dbReference>
<organism evidence="2 3">
    <name type="scientific">Rhizobium grahamii</name>
    <dbReference type="NCBI Taxonomy" id="1120045"/>
    <lineage>
        <taxon>Bacteria</taxon>
        <taxon>Pseudomonadati</taxon>
        <taxon>Pseudomonadota</taxon>
        <taxon>Alphaproteobacteria</taxon>
        <taxon>Hyphomicrobiales</taxon>
        <taxon>Rhizobiaceae</taxon>
        <taxon>Rhizobium/Agrobacterium group</taxon>
        <taxon>Rhizobium</taxon>
    </lineage>
</organism>
<dbReference type="RefSeq" id="WP_153273537.1">
    <property type="nucleotide sequence ID" value="NZ_CP043499.1"/>
</dbReference>
<dbReference type="Proteomes" id="UP000326881">
    <property type="component" value="Plasmid unnamed"/>
</dbReference>
<dbReference type="InterPro" id="IPR052777">
    <property type="entry name" value="Acetyltransferase_Enz"/>
</dbReference>
<dbReference type="PROSITE" id="PS51186">
    <property type="entry name" value="GNAT"/>
    <property type="match status" value="1"/>
</dbReference>
<reference evidence="2 3" key="1">
    <citation type="submission" date="2019-08" db="EMBL/GenBank/DDBJ databases">
        <title>Prosopis cineraria nodule microbiome.</title>
        <authorList>
            <person name="Ali R."/>
            <person name="Chaluvadi S.R."/>
            <person name="Wang X."/>
        </authorList>
    </citation>
    <scope>NUCLEOTIDE SEQUENCE [LARGE SCALE GENOMIC DNA]</scope>
    <source>
        <strain evidence="2 3">BG7</strain>
        <plasmid evidence="2 3">unnamed</plasmid>
    </source>
</reference>
<keyword evidence="2" id="KW-0808">Transferase</keyword>
<gene>
    <name evidence="2" type="ORF">FZ934_25400</name>
</gene>
<keyword evidence="3" id="KW-1185">Reference proteome</keyword>
<geneLocation type="plasmid" evidence="2 3">
    <name>unnamed</name>
</geneLocation>
<dbReference type="InterPro" id="IPR000182">
    <property type="entry name" value="GNAT_dom"/>
</dbReference>
<proteinExistence type="predicted"/>
<feature type="domain" description="N-acetyltransferase" evidence="1">
    <location>
        <begin position="2"/>
        <end position="167"/>
    </location>
</feature>
<dbReference type="Pfam" id="PF00583">
    <property type="entry name" value="Acetyltransf_1"/>
    <property type="match status" value="1"/>
</dbReference>
<dbReference type="EMBL" id="CP043499">
    <property type="protein sequence ID" value="QFY63579.1"/>
    <property type="molecule type" value="Genomic_DNA"/>
</dbReference>
<dbReference type="CDD" id="cd04301">
    <property type="entry name" value="NAT_SF"/>
    <property type="match status" value="1"/>
</dbReference>
<dbReference type="PANTHER" id="PTHR43305:SF1">
    <property type="entry name" value="FAMILY N-ACETYLTRANSFERASE, PUTATIVE (AFU_ORTHOLOGUE AFUA_2G01380)-RELATED"/>
    <property type="match status" value="1"/>
</dbReference>
<protein>
    <submittedName>
        <fullName evidence="2">GNAT family N-acetyltransferase</fullName>
    </submittedName>
</protein>
<evidence type="ECO:0000259" key="1">
    <source>
        <dbReference type="PROSITE" id="PS51186"/>
    </source>
</evidence>
<keyword evidence="2" id="KW-0614">Plasmid</keyword>